<dbReference type="EMBL" id="JAYMYR010000006">
    <property type="protein sequence ID" value="KAK7356595.1"/>
    <property type="molecule type" value="Genomic_DNA"/>
</dbReference>
<organism evidence="1 2">
    <name type="scientific">Phaseolus coccineus</name>
    <name type="common">Scarlet runner bean</name>
    <name type="synonym">Phaseolus multiflorus</name>
    <dbReference type="NCBI Taxonomy" id="3886"/>
    <lineage>
        <taxon>Eukaryota</taxon>
        <taxon>Viridiplantae</taxon>
        <taxon>Streptophyta</taxon>
        <taxon>Embryophyta</taxon>
        <taxon>Tracheophyta</taxon>
        <taxon>Spermatophyta</taxon>
        <taxon>Magnoliopsida</taxon>
        <taxon>eudicotyledons</taxon>
        <taxon>Gunneridae</taxon>
        <taxon>Pentapetalae</taxon>
        <taxon>rosids</taxon>
        <taxon>fabids</taxon>
        <taxon>Fabales</taxon>
        <taxon>Fabaceae</taxon>
        <taxon>Papilionoideae</taxon>
        <taxon>50 kb inversion clade</taxon>
        <taxon>NPAAA clade</taxon>
        <taxon>indigoferoid/millettioid clade</taxon>
        <taxon>Phaseoleae</taxon>
        <taxon>Phaseolus</taxon>
    </lineage>
</organism>
<accession>A0AAN9MKM9</accession>
<gene>
    <name evidence="1" type="ORF">VNO80_15870</name>
</gene>
<sequence>MFIVLGEVPWLGLKDVAEDDIVGEEGGGIKGIFIYPIKKGNSALPIGLTGEQRNHEVTCSARSPPPPLVEVLGSLTVLPNAPFHSCAN</sequence>
<evidence type="ECO:0000313" key="2">
    <source>
        <dbReference type="Proteomes" id="UP001374584"/>
    </source>
</evidence>
<name>A0AAN9MKM9_PHACN</name>
<protein>
    <submittedName>
        <fullName evidence="1">Uncharacterized protein</fullName>
    </submittedName>
</protein>
<dbReference type="AlphaFoldDB" id="A0AAN9MKM9"/>
<dbReference type="Proteomes" id="UP001374584">
    <property type="component" value="Unassembled WGS sequence"/>
</dbReference>
<comment type="caution">
    <text evidence="1">The sequence shown here is derived from an EMBL/GenBank/DDBJ whole genome shotgun (WGS) entry which is preliminary data.</text>
</comment>
<proteinExistence type="predicted"/>
<keyword evidence="2" id="KW-1185">Reference proteome</keyword>
<evidence type="ECO:0000313" key="1">
    <source>
        <dbReference type="EMBL" id="KAK7356595.1"/>
    </source>
</evidence>
<reference evidence="1 2" key="1">
    <citation type="submission" date="2024-01" db="EMBL/GenBank/DDBJ databases">
        <title>The genomes of 5 underutilized Papilionoideae crops provide insights into root nodulation and disease resistanc.</title>
        <authorList>
            <person name="Jiang F."/>
        </authorList>
    </citation>
    <scope>NUCLEOTIDE SEQUENCE [LARGE SCALE GENOMIC DNA]</scope>
    <source>
        <strain evidence="1">JINMINGXINNONG_FW02</strain>
        <tissue evidence="1">Leaves</tissue>
    </source>
</reference>